<dbReference type="Proteomes" id="UP000324222">
    <property type="component" value="Unassembled WGS sequence"/>
</dbReference>
<evidence type="ECO:0000313" key="3">
    <source>
        <dbReference type="Proteomes" id="UP000324222"/>
    </source>
</evidence>
<dbReference type="EMBL" id="VSRR010001385">
    <property type="protein sequence ID" value="MPC24874.1"/>
    <property type="molecule type" value="Genomic_DNA"/>
</dbReference>
<feature type="chain" id="PRO_5022929923" description="Secreted protein" evidence="1">
    <location>
        <begin position="20"/>
        <end position="94"/>
    </location>
</feature>
<feature type="signal peptide" evidence="1">
    <location>
        <begin position="1"/>
        <end position="19"/>
    </location>
</feature>
<sequence length="94" mass="9909">MHHFILLPVCCQITVGSLACLSLAALCAGGGAGQQAVCGSPDSLPPLRGAPHPACWSSYMEEKTHQRCQQHVMALKICRGTFSKASGSVKERDA</sequence>
<keyword evidence="1" id="KW-0732">Signal</keyword>
<reference evidence="2 3" key="1">
    <citation type="submission" date="2019-05" db="EMBL/GenBank/DDBJ databases">
        <title>Another draft genome of Portunus trituberculatus and its Hox gene families provides insights of decapod evolution.</title>
        <authorList>
            <person name="Jeong J.-H."/>
            <person name="Song I."/>
            <person name="Kim S."/>
            <person name="Choi T."/>
            <person name="Kim D."/>
            <person name="Ryu S."/>
            <person name="Kim W."/>
        </authorList>
    </citation>
    <scope>NUCLEOTIDE SEQUENCE [LARGE SCALE GENOMIC DNA]</scope>
    <source>
        <tissue evidence="2">Muscle</tissue>
    </source>
</reference>
<organism evidence="2 3">
    <name type="scientific">Portunus trituberculatus</name>
    <name type="common">Swimming crab</name>
    <name type="synonym">Neptunus trituberculatus</name>
    <dbReference type="NCBI Taxonomy" id="210409"/>
    <lineage>
        <taxon>Eukaryota</taxon>
        <taxon>Metazoa</taxon>
        <taxon>Ecdysozoa</taxon>
        <taxon>Arthropoda</taxon>
        <taxon>Crustacea</taxon>
        <taxon>Multicrustacea</taxon>
        <taxon>Malacostraca</taxon>
        <taxon>Eumalacostraca</taxon>
        <taxon>Eucarida</taxon>
        <taxon>Decapoda</taxon>
        <taxon>Pleocyemata</taxon>
        <taxon>Brachyura</taxon>
        <taxon>Eubrachyura</taxon>
        <taxon>Portunoidea</taxon>
        <taxon>Portunidae</taxon>
        <taxon>Portuninae</taxon>
        <taxon>Portunus</taxon>
    </lineage>
</organism>
<name>A0A5B7DVF7_PORTR</name>
<gene>
    <name evidence="2" type="ORF">E2C01_017967</name>
</gene>
<proteinExistence type="predicted"/>
<protein>
    <recommendedName>
        <fullName evidence="4">Secreted protein</fullName>
    </recommendedName>
</protein>
<comment type="caution">
    <text evidence="2">The sequence shown here is derived from an EMBL/GenBank/DDBJ whole genome shotgun (WGS) entry which is preliminary data.</text>
</comment>
<evidence type="ECO:0000313" key="2">
    <source>
        <dbReference type="EMBL" id="MPC24874.1"/>
    </source>
</evidence>
<evidence type="ECO:0008006" key="4">
    <source>
        <dbReference type="Google" id="ProtNLM"/>
    </source>
</evidence>
<keyword evidence="3" id="KW-1185">Reference proteome</keyword>
<accession>A0A5B7DVF7</accession>
<evidence type="ECO:0000256" key="1">
    <source>
        <dbReference type="SAM" id="SignalP"/>
    </source>
</evidence>
<dbReference type="AlphaFoldDB" id="A0A5B7DVF7"/>